<dbReference type="OrthoDB" id="9049620at2759"/>
<dbReference type="InParanoid" id="G0PA18"/>
<reference evidence="2" key="1">
    <citation type="submission" date="2011-07" db="EMBL/GenBank/DDBJ databases">
        <authorList>
            <consortium name="Caenorhabditis brenneri Sequencing and Analysis Consortium"/>
            <person name="Wilson R.K."/>
        </authorList>
    </citation>
    <scope>NUCLEOTIDE SEQUENCE [LARGE SCALE GENOMIC DNA]</scope>
    <source>
        <strain evidence="2">PB2801</strain>
    </source>
</reference>
<keyword evidence="2" id="KW-1185">Reference proteome</keyword>
<dbReference type="InterPro" id="IPR013083">
    <property type="entry name" value="Znf_RING/FYVE/PHD"/>
</dbReference>
<evidence type="ECO:0000313" key="1">
    <source>
        <dbReference type="EMBL" id="EGT48832.1"/>
    </source>
</evidence>
<protein>
    <submittedName>
        <fullName evidence="1">Uncharacterized protein</fullName>
    </submittedName>
</protein>
<evidence type="ECO:0000313" key="2">
    <source>
        <dbReference type="Proteomes" id="UP000008068"/>
    </source>
</evidence>
<dbReference type="Proteomes" id="UP000008068">
    <property type="component" value="Unassembled WGS sequence"/>
</dbReference>
<name>G0PA18_CAEBE</name>
<dbReference type="eggNOG" id="KOG2164">
    <property type="taxonomic scope" value="Eukaryota"/>
</dbReference>
<dbReference type="STRING" id="135651.G0PA18"/>
<dbReference type="AlphaFoldDB" id="G0PA18"/>
<proteinExistence type="predicted"/>
<organism evidence="2">
    <name type="scientific">Caenorhabditis brenneri</name>
    <name type="common">Nematode worm</name>
    <dbReference type="NCBI Taxonomy" id="135651"/>
    <lineage>
        <taxon>Eukaryota</taxon>
        <taxon>Metazoa</taxon>
        <taxon>Ecdysozoa</taxon>
        <taxon>Nematoda</taxon>
        <taxon>Chromadorea</taxon>
        <taxon>Rhabditida</taxon>
        <taxon>Rhabditina</taxon>
        <taxon>Rhabditomorpha</taxon>
        <taxon>Rhabditoidea</taxon>
        <taxon>Rhabditidae</taxon>
        <taxon>Peloderinae</taxon>
        <taxon>Caenorhabditis</taxon>
    </lineage>
</organism>
<dbReference type="SUPFAM" id="SSF57850">
    <property type="entry name" value="RING/U-box"/>
    <property type="match status" value="1"/>
</dbReference>
<dbReference type="EMBL" id="GL380164">
    <property type="protein sequence ID" value="EGT48832.1"/>
    <property type="molecule type" value="Genomic_DNA"/>
</dbReference>
<sequence>MYIEWQNYQVRRRTENGDDERDLRHRENLKKRIEETLQESVHECPICLGDANFSVMTNCGHVFCCEFYTNSMLNQFHLNKTAFFVKFSALKLRAKKLISPKITFNKLIPIRWPIPGESDEIDEQIQKNNVDLEDYNKRFSSEKSSLESILFYGKKFIRLIWIDIVRLAVLPVCVTTLYRLFCDIEVTYETLQFIDSLFLQVLVFAPPIRNFLAERLGVQ</sequence>
<dbReference type="HOGENOM" id="CLU_072335_1_0_1"/>
<dbReference type="Gene3D" id="3.30.40.10">
    <property type="entry name" value="Zinc/RING finger domain, C3HC4 (zinc finger)"/>
    <property type="match status" value="1"/>
</dbReference>
<gene>
    <name evidence="1" type="ORF">CAEBREN_16963</name>
</gene>
<accession>G0PA18</accession>